<proteinExistence type="predicted"/>
<reference evidence="1 2" key="1">
    <citation type="submission" date="2017-04" db="EMBL/GenBank/DDBJ databases">
        <authorList>
            <person name="Afonso C.L."/>
            <person name="Miller P.J."/>
            <person name="Scott M.A."/>
            <person name="Spackman E."/>
            <person name="Goraichik I."/>
            <person name="Dimitrov K.M."/>
            <person name="Suarez D.L."/>
            <person name="Swayne D.E."/>
        </authorList>
    </citation>
    <scope>NUCLEOTIDE SEQUENCE [LARGE SCALE GENOMIC DNA]</scope>
    <source>
        <strain evidence="1">LMG 28154</strain>
    </source>
</reference>
<sequence length="71" mass="8123">MYADETSGRLTIQVTWVRASASARVRDCRCTVDLAFQADALARYTTLDAAERRRVRMHLYNAACRAVDERQ</sequence>
<dbReference type="EMBL" id="FXAN01000041">
    <property type="protein sequence ID" value="SMF99478.1"/>
    <property type="molecule type" value="Genomic_DNA"/>
</dbReference>
<dbReference type="Pfam" id="PF11226">
    <property type="entry name" value="DUF3022"/>
    <property type="match status" value="1"/>
</dbReference>
<dbReference type="Proteomes" id="UP000198460">
    <property type="component" value="Unassembled WGS sequence"/>
</dbReference>
<accession>A0A238H2H4</accession>
<evidence type="ECO:0000313" key="2">
    <source>
        <dbReference type="Proteomes" id="UP000198460"/>
    </source>
</evidence>
<dbReference type="InterPro" id="IPR021389">
    <property type="entry name" value="DUF3022"/>
</dbReference>
<protein>
    <submittedName>
        <fullName evidence="1">Uncharacterized protein</fullName>
    </submittedName>
</protein>
<name>A0A238H2H4_9BURK</name>
<gene>
    <name evidence="1" type="ORF">BSIN_2496</name>
</gene>
<dbReference type="AlphaFoldDB" id="A0A238H2H4"/>
<evidence type="ECO:0000313" key="1">
    <source>
        <dbReference type="EMBL" id="SMF99478.1"/>
    </source>
</evidence>
<organism evidence="1 2">
    <name type="scientific">Burkholderia singularis</name>
    <dbReference type="NCBI Taxonomy" id="1503053"/>
    <lineage>
        <taxon>Bacteria</taxon>
        <taxon>Pseudomonadati</taxon>
        <taxon>Pseudomonadota</taxon>
        <taxon>Betaproteobacteria</taxon>
        <taxon>Burkholderiales</taxon>
        <taxon>Burkholderiaceae</taxon>
        <taxon>Burkholderia</taxon>
        <taxon>pseudomallei group</taxon>
    </lineage>
</organism>